<comment type="catalytic activity">
    <reaction evidence="10">
        <text>N(2)-acetyl-L-ornithine + L-glutamate = N-acetyl-L-glutamate + L-ornithine</text>
        <dbReference type="Rhea" id="RHEA:15349"/>
        <dbReference type="ChEBI" id="CHEBI:29985"/>
        <dbReference type="ChEBI" id="CHEBI:44337"/>
        <dbReference type="ChEBI" id="CHEBI:46911"/>
        <dbReference type="ChEBI" id="CHEBI:57805"/>
        <dbReference type="EC" id="2.3.1.35"/>
    </reaction>
</comment>
<dbReference type="InterPro" id="IPR042195">
    <property type="entry name" value="ArgJ_beta_C"/>
</dbReference>
<keyword evidence="8 10" id="KW-0068">Autocatalytic cleavage</keyword>
<dbReference type="KEGG" id="tcm:HL41_08315"/>
<dbReference type="eggNOG" id="COG1364">
    <property type="taxonomic scope" value="Bacteria"/>
</dbReference>
<evidence type="ECO:0000256" key="3">
    <source>
        <dbReference type="ARBA" id="ARBA00011475"/>
    </source>
</evidence>
<dbReference type="EC" id="2.3.1.1" evidence="10"/>
<feature type="chain" id="PRO_5023382622" description="Arginine biosynthesis bifunctional protein ArgJ alpha chain" evidence="10">
    <location>
        <begin position="1"/>
        <end position="176"/>
    </location>
</feature>
<evidence type="ECO:0000256" key="7">
    <source>
        <dbReference type="ARBA" id="ARBA00022679"/>
    </source>
</evidence>
<comment type="function">
    <text evidence="10">Catalyzes two activities which are involved in the cyclic version of arginine biosynthesis: the synthesis of N-acetylglutamate from glutamate and acetyl-CoA as the acetyl donor, and of ornithine by transacetylation between N(2)-acetylornithine and glutamate.</text>
</comment>
<dbReference type="GO" id="GO:0006526">
    <property type="term" value="P:L-arginine biosynthetic process"/>
    <property type="evidence" value="ECO:0007669"/>
    <property type="project" value="UniProtKB-UniRule"/>
</dbReference>
<name>A0A075WVZ3_9BACT</name>
<dbReference type="PANTHER" id="PTHR23100:SF0">
    <property type="entry name" value="ARGININE BIOSYNTHESIS BIFUNCTIONAL PROTEIN ARGJ, MITOCHONDRIAL"/>
    <property type="match status" value="1"/>
</dbReference>
<dbReference type="GO" id="GO:0004042">
    <property type="term" value="F:L-glutamate N-acetyltransferase activity"/>
    <property type="evidence" value="ECO:0007669"/>
    <property type="project" value="UniProtKB-UniRule"/>
</dbReference>
<evidence type="ECO:0000256" key="6">
    <source>
        <dbReference type="ARBA" id="ARBA00022605"/>
    </source>
</evidence>
<keyword evidence="9 10" id="KW-0012">Acyltransferase</keyword>
<dbReference type="Pfam" id="PF01960">
    <property type="entry name" value="ArgJ"/>
    <property type="match status" value="1"/>
</dbReference>
<feature type="binding site" evidence="10">
    <location>
        <position position="166"/>
    </location>
    <ligand>
        <name>substrate</name>
    </ligand>
</feature>
<protein>
    <recommendedName>
        <fullName evidence="10">Arginine biosynthesis bifunctional protein ArgJ</fullName>
    </recommendedName>
    <domain>
        <recommendedName>
            <fullName evidence="10">Glutamate N-acetyltransferase</fullName>
            <ecNumber evidence="10">2.3.1.35</ecNumber>
        </recommendedName>
        <alternativeName>
            <fullName evidence="10">Ornithine acetyltransferase</fullName>
            <shortName evidence="10">OATase</shortName>
        </alternativeName>
        <alternativeName>
            <fullName evidence="10">Ornithine transacetylase</fullName>
        </alternativeName>
    </domain>
    <domain>
        <recommendedName>
            <fullName evidence="10">Amino-acid acetyltransferase</fullName>
            <ecNumber evidence="10">2.3.1.1</ecNumber>
        </recommendedName>
        <alternativeName>
            <fullName evidence="10">N-acetylglutamate synthase</fullName>
            <shortName evidence="10">AGSase</shortName>
        </alternativeName>
    </domain>
    <component>
        <recommendedName>
            <fullName evidence="10">Arginine biosynthesis bifunctional protein ArgJ alpha chain</fullName>
        </recommendedName>
    </component>
    <component>
        <recommendedName>
            <fullName evidence="10">Arginine biosynthesis bifunctional protein ArgJ beta chain</fullName>
        </recommendedName>
    </component>
</protein>
<dbReference type="RefSeq" id="WP_038062376.1">
    <property type="nucleotide sequence ID" value="NZ_CP008796.1"/>
</dbReference>
<feature type="binding site" evidence="10">
    <location>
        <position position="143"/>
    </location>
    <ligand>
        <name>substrate</name>
    </ligand>
</feature>
<keyword evidence="12" id="KW-1185">Reference proteome</keyword>
<dbReference type="CDD" id="cd02152">
    <property type="entry name" value="OAT"/>
    <property type="match status" value="1"/>
</dbReference>
<keyword evidence="10" id="KW-0511">Multifunctional enzyme</keyword>
<evidence type="ECO:0000256" key="8">
    <source>
        <dbReference type="ARBA" id="ARBA00022813"/>
    </source>
</evidence>
<dbReference type="FunFam" id="3.60.70.12:FF:000001">
    <property type="entry name" value="Arginine biosynthesis bifunctional protein ArgJ, chloroplastic"/>
    <property type="match status" value="1"/>
</dbReference>
<dbReference type="NCBIfam" id="TIGR00120">
    <property type="entry name" value="ArgJ"/>
    <property type="match status" value="1"/>
</dbReference>
<dbReference type="InterPro" id="IPR016117">
    <property type="entry name" value="ArgJ-like_dom_sf"/>
</dbReference>
<organism evidence="11 12">
    <name type="scientific">Thermodesulfobacterium commune DSM 2178</name>
    <dbReference type="NCBI Taxonomy" id="289377"/>
    <lineage>
        <taxon>Bacteria</taxon>
        <taxon>Pseudomonadati</taxon>
        <taxon>Thermodesulfobacteriota</taxon>
        <taxon>Thermodesulfobacteria</taxon>
        <taxon>Thermodesulfobacteriales</taxon>
        <taxon>Thermodesulfobacteriaceae</taxon>
        <taxon>Thermodesulfobacterium</taxon>
    </lineage>
</organism>
<gene>
    <name evidence="10" type="primary">argJ</name>
    <name evidence="11" type="ORF">HL41_08315</name>
</gene>
<dbReference type="Proteomes" id="UP000028481">
    <property type="component" value="Chromosome"/>
</dbReference>
<feature type="site" description="Involved in the stabilization of negative charge on the oxyanion by the formation of the oxyanion hole" evidence="10">
    <location>
        <position position="106"/>
    </location>
</feature>
<dbReference type="GO" id="GO:0005737">
    <property type="term" value="C:cytoplasm"/>
    <property type="evidence" value="ECO:0007669"/>
    <property type="project" value="UniProtKB-SubCell"/>
</dbReference>
<accession>A0A075WVZ3</accession>
<feature type="site" description="Involved in the stabilization of negative charge on the oxyanion by the formation of the oxyanion hole" evidence="10">
    <location>
        <position position="107"/>
    </location>
</feature>
<dbReference type="InterPro" id="IPR002813">
    <property type="entry name" value="Arg_biosynth_ArgJ"/>
</dbReference>
<sequence>MKTPEGFLFSAVKCGIKKPDRFDLGLIYSPNRLTAWGVFTQNTVQAAPVVLGKKLIKEETLHGVVVNSGVANACTGEEGIQRATKLLEEVAKGLGVSLRSLLPASTGVIGEQLPLEKMLPKVSELVSNLSPERYLDFTKAIMTTDTFPKIAYRSLKNGISILGIAKGAGMIAPNMATMLGFILTDAKVSKDTLKKVLPKIVDHSFNQITVDGDTSTNDTVYMLCSNQKDLKNWEDFEKACLEVAQELAYLIVKDGEGASKVIKIMVKGAKTKEDAKTFAFSVANSPLVKTAIYGEDANWGRIFAALGKTTIPFDFEKVEIYLNGIPWVKNLQVITDEEILRKELQKEVVEIQIKLKEGKKGFEVWASDLTEEYIKINAHYRT</sequence>
<dbReference type="GO" id="GO:0006592">
    <property type="term" value="P:ornithine biosynthetic process"/>
    <property type="evidence" value="ECO:0007669"/>
    <property type="project" value="TreeGrafter"/>
</dbReference>
<feature type="chain" id="PRO_5023382623" description="Arginine biosynthesis bifunctional protein ArgJ beta chain" evidence="10">
    <location>
        <begin position="177"/>
        <end position="382"/>
    </location>
</feature>
<keyword evidence="4 10" id="KW-0963">Cytoplasm</keyword>
<feature type="binding site" evidence="10">
    <location>
        <position position="256"/>
    </location>
    <ligand>
        <name>substrate</name>
    </ligand>
</feature>
<dbReference type="Gene3D" id="3.60.70.12">
    <property type="entry name" value="L-amino peptidase D-ALA esterase/amidase"/>
    <property type="match status" value="1"/>
</dbReference>
<keyword evidence="6 10" id="KW-0028">Amino-acid biosynthesis</keyword>
<proteinExistence type="inferred from homology"/>
<comment type="pathway">
    <text evidence="10">Amino-acid biosynthesis; L-arginine biosynthesis; N(2)-acetyl-L-ornithine from L-glutamate: step 1/4.</text>
</comment>
<dbReference type="SUPFAM" id="SSF56266">
    <property type="entry name" value="DmpA/ArgJ-like"/>
    <property type="match status" value="1"/>
</dbReference>
<evidence type="ECO:0000256" key="10">
    <source>
        <dbReference type="HAMAP-Rule" id="MF_01106"/>
    </source>
</evidence>
<feature type="binding site" evidence="10">
    <location>
        <position position="177"/>
    </location>
    <ligand>
        <name>substrate</name>
    </ligand>
</feature>
<evidence type="ECO:0000256" key="4">
    <source>
        <dbReference type="ARBA" id="ARBA00022490"/>
    </source>
</evidence>
<dbReference type="PANTHER" id="PTHR23100">
    <property type="entry name" value="ARGININE BIOSYNTHESIS BIFUNCTIONAL PROTEIN ARGJ"/>
    <property type="match status" value="1"/>
</dbReference>
<evidence type="ECO:0000313" key="12">
    <source>
        <dbReference type="Proteomes" id="UP000028481"/>
    </source>
</evidence>
<dbReference type="GO" id="GO:0004358">
    <property type="term" value="F:L-glutamate N-acetyltransferase activity, acting on acetyl-L-ornithine as donor"/>
    <property type="evidence" value="ECO:0007669"/>
    <property type="project" value="UniProtKB-UniRule"/>
</dbReference>
<evidence type="ECO:0000256" key="9">
    <source>
        <dbReference type="ARBA" id="ARBA00023315"/>
    </source>
</evidence>
<dbReference type="EC" id="2.3.1.35" evidence="10"/>
<evidence type="ECO:0000256" key="1">
    <source>
        <dbReference type="ARBA" id="ARBA00004496"/>
    </source>
</evidence>
<feature type="site" description="Cleavage; by autolysis" evidence="10">
    <location>
        <begin position="176"/>
        <end position="177"/>
    </location>
</feature>
<dbReference type="UniPathway" id="UPA00068">
    <property type="reaction ID" value="UER00106"/>
</dbReference>
<comment type="pathway">
    <text evidence="10">Amino-acid biosynthesis; L-arginine biosynthesis; L-ornithine and N-acetyl-L-glutamate from L-glutamate and N(2)-acetyl-L-ornithine (cyclic): step 1/1.</text>
</comment>
<dbReference type="OrthoDB" id="9804242at2"/>
<keyword evidence="7 10" id="KW-0808">Transferase</keyword>
<comment type="subunit">
    <text evidence="3 10">Heterotetramer of two alpha and two beta chains.</text>
</comment>
<dbReference type="FunFam" id="3.10.20.340:FF:000003">
    <property type="entry name" value="Arginine biosynthesis bifunctional protein ArgJ"/>
    <property type="match status" value="1"/>
</dbReference>
<comment type="subcellular location">
    <subcellularLocation>
        <location evidence="1 10">Cytoplasm</location>
    </subcellularLocation>
</comment>
<dbReference type="HOGENOM" id="CLU_027172_1_0_0"/>
<dbReference type="HAMAP" id="MF_01106">
    <property type="entry name" value="ArgJ"/>
    <property type="match status" value="1"/>
</dbReference>
<evidence type="ECO:0000313" key="11">
    <source>
        <dbReference type="EMBL" id="AIH04658.1"/>
    </source>
</evidence>
<feature type="binding site" evidence="10">
    <location>
        <position position="382"/>
    </location>
    <ligand>
        <name>substrate</name>
    </ligand>
</feature>
<feature type="binding site" evidence="10">
    <location>
        <position position="377"/>
    </location>
    <ligand>
        <name>substrate</name>
    </ligand>
</feature>
<dbReference type="Gene3D" id="3.10.20.340">
    <property type="entry name" value="ArgJ beta chain, C-terminal domain"/>
    <property type="match status" value="1"/>
</dbReference>
<feature type="active site" description="Nucleophile" evidence="10">
    <location>
        <position position="177"/>
    </location>
</feature>
<dbReference type="PaxDb" id="289377-HL41_08315"/>
<reference evidence="11 12" key="1">
    <citation type="journal article" date="2015" name="Genome Announc.">
        <title>Genome Sequence of a Sulfate-Reducing Thermophilic Bacterium, Thermodesulfobacterium commune DSM 2178T (Phylum Thermodesulfobacteria).</title>
        <authorList>
            <person name="Bhatnagar S."/>
            <person name="Badger J.H."/>
            <person name="Madupu R."/>
            <person name="Khouri H.M."/>
            <person name="O'Connor E.M."/>
            <person name="Robb F.T."/>
            <person name="Ward N.L."/>
            <person name="Eisen J.A."/>
        </authorList>
    </citation>
    <scope>NUCLEOTIDE SEQUENCE [LARGE SCALE GENOMIC DNA]</scope>
    <source>
        <strain evidence="11 12">DSM 2178</strain>
    </source>
</reference>
<comment type="similarity">
    <text evidence="2 10">Belongs to the ArgJ family.</text>
</comment>
<dbReference type="EMBL" id="CP008796">
    <property type="protein sequence ID" value="AIH04658.1"/>
    <property type="molecule type" value="Genomic_DNA"/>
</dbReference>
<dbReference type="AlphaFoldDB" id="A0A075WVZ3"/>
<dbReference type="NCBIfam" id="NF003802">
    <property type="entry name" value="PRK05388.1"/>
    <property type="match status" value="1"/>
</dbReference>
<dbReference type="STRING" id="289377.HL41_08315"/>
<keyword evidence="5 10" id="KW-0055">Arginine biosynthesis</keyword>
<evidence type="ECO:0000256" key="2">
    <source>
        <dbReference type="ARBA" id="ARBA00006774"/>
    </source>
</evidence>
<evidence type="ECO:0000256" key="5">
    <source>
        <dbReference type="ARBA" id="ARBA00022571"/>
    </source>
</evidence>
<comment type="catalytic activity">
    <reaction evidence="10">
        <text>L-glutamate + acetyl-CoA = N-acetyl-L-glutamate + CoA + H(+)</text>
        <dbReference type="Rhea" id="RHEA:24292"/>
        <dbReference type="ChEBI" id="CHEBI:15378"/>
        <dbReference type="ChEBI" id="CHEBI:29985"/>
        <dbReference type="ChEBI" id="CHEBI:44337"/>
        <dbReference type="ChEBI" id="CHEBI:57287"/>
        <dbReference type="ChEBI" id="CHEBI:57288"/>
        <dbReference type="EC" id="2.3.1.1"/>
    </reaction>
</comment>